<evidence type="ECO:0000313" key="5">
    <source>
        <dbReference type="Proteomes" id="UP000002730"/>
    </source>
</evidence>
<organism evidence="4 5">
    <name type="scientific">Clostridium cellulovorans (strain ATCC 35296 / DSM 3052 / OCM 3 / 743B)</name>
    <dbReference type="NCBI Taxonomy" id="573061"/>
    <lineage>
        <taxon>Bacteria</taxon>
        <taxon>Bacillati</taxon>
        <taxon>Bacillota</taxon>
        <taxon>Clostridia</taxon>
        <taxon>Eubacteriales</taxon>
        <taxon>Clostridiaceae</taxon>
        <taxon>Clostridium</taxon>
    </lineage>
</organism>
<keyword evidence="3" id="KW-0812">Transmembrane</keyword>
<dbReference type="eggNOG" id="COG3879">
    <property type="taxonomic scope" value="Bacteria"/>
</dbReference>
<dbReference type="Gene3D" id="3.30.70.1880">
    <property type="entry name" value="Protein of unknown function DUF881"/>
    <property type="match status" value="1"/>
</dbReference>
<keyword evidence="2" id="KW-0175">Coiled coil</keyword>
<dbReference type="InterPro" id="IPR010273">
    <property type="entry name" value="DUF881"/>
</dbReference>
<dbReference type="AlphaFoldDB" id="D9SKK5"/>
<keyword evidence="5" id="KW-1185">Reference proteome</keyword>
<dbReference type="Pfam" id="PF05949">
    <property type="entry name" value="DUF881"/>
    <property type="match status" value="1"/>
</dbReference>
<name>D9SKK5_CLOC7</name>
<dbReference type="PANTHER" id="PTHR37313:SF2">
    <property type="entry name" value="UPF0749 PROTEIN YLXX"/>
    <property type="match status" value="1"/>
</dbReference>
<evidence type="ECO:0000313" key="4">
    <source>
        <dbReference type="EMBL" id="ADL51501.1"/>
    </source>
</evidence>
<dbReference type="PANTHER" id="PTHR37313">
    <property type="entry name" value="UPF0749 PROTEIN RV1825"/>
    <property type="match status" value="1"/>
</dbReference>
<proteinExistence type="inferred from homology"/>
<protein>
    <recommendedName>
        <fullName evidence="6">Division initiation protein</fullName>
    </recommendedName>
</protein>
<comment type="similarity">
    <text evidence="1">Belongs to the UPF0749 family.</text>
</comment>
<dbReference type="Proteomes" id="UP000002730">
    <property type="component" value="Chromosome"/>
</dbReference>
<evidence type="ECO:0000256" key="2">
    <source>
        <dbReference type="SAM" id="Coils"/>
    </source>
</evidence>
<sequence>MKKYKSQFFIAFVCMIFAFIITYQIKSISSKQEVVVTNDSADILEEVKTLKDQKKQLEGKLSEIQAQVEDYEKNAGENSSYAKNLLEELEKSRLVSGEVEVTGSGVEINISPKSITFSGEMTPQALITHKELIIIINELFFSGAEAVSINDIRVTNYTGIRSSSGGAYIFVGSEKISPKQVITIRAIGDPDKLKKDLDFPGTFDGIPLSSYNQPTYEKKDNIIIPKTKEVVTFKFSQKVVN</sequence>
<dbReference type="RefSeq" id="WP_010077286.1">
    <property type="nucleotide sequence ID" value="NC_014393.1"/>
</dbReference>
<keyword evidence="3" id="KW-1133">Transmembrane helix</keyword>
<dbReference type="EMBL" id="CP002160">
    <property type="protein sequence ID" value="ADL51501.1"/>
    <property type="molecule type" value="Genomic_DNA"/>
</dbReference>
<feature type="coiled-coil region" evidence="2">
    <location>
        <begin position="40"/>
        <end position="74"/>
    </location>
</feature>
<dbReference type="STRING" id="573061.Clocel_1757"/>
<keyword evidence="3" id="KW-0472">Membrane</keyword>
<evidence type="ECO:0000256" key="3">
    <source>
        <dbReference type="SAM" id="Phobius"/>
    </source>
</evidence>
<dbReference type="KEGG" id="ccb:Clocel_1757"/>
<gene>
    <name evidence="4" type="ordered locus">Clocel_1757</name>
</gene>
<evidence type="ECO:0008006" key="6">
    <source>
        <dbReference type="Google" id="ProtNLM"/>
    </source>
</evidence>
<dbReference type="OrthoDB" id="9776196at2"/>
<feature type="transmembrane region" description="Helical" evidence="3">
    <location>
        <begin position="7"/>
        <end position="25"/>
    </location>
</feature>
<evidence type="ECO:0000256" key="1">
    <source>
        <dbReference type="ARBA" id="ARBA00009108"/>
    </source>
</evidence>
<dbReference type="HOGENOM" id="CLU_040273_4_1_9"/>
<reference evidence="4 5" key="1">
    <citation type="submission" date="2010-08" db="EMBL/GenBank/DDBJ databases">
        <title>Complete sequence of Clostridium cellulovorans 743B.</title>
        <authorList>
            <consortium name="US DOE Joint Genome Institute"/>
            <person name="Lucas S."/>
            <person name="Copeland A."/>
            <person name="Lapidus A."/>
            <person name="Cheng J.-F."/>
            <person name="Bruce D."/>
            <person name="Goodwin L."/>
            <person name="Pitluck S."/>
            <person name="Chertkov O."/>
            <person name="Detter J.C."/>
            <person name="Han C."/>
            <person name="Tapia R."/>
            <person name="Land M."/>
            <person name="Hauser L."/>
            <person name="Chang Y.-J."/>
            <person name="Jeffries C."/>
            <person name="Kyrpides N."/>
            <person name="Ivanova N."/>
            <person name="Mikhailova N."/>
            <person name="Hemme C.L."/>
            <person name="Woyke T."/>
        </authorList>
    </citation>
    <scope>NUCLEOTIDE SEQUENCE [LARGE SCALE GENOMIC DNA]</scope>
    <source>
        <strain evidence="5">ATCC 35296 / DSM 3052 / OCM 3 / 743B</strain>
    </source>
</reference>
<accession>D9SKK5</accession>